<evidence type="ECO:0000313" key="1">
    <source>
        <dbReference type="EMBL" id="EMY05917.1"/>
    </source>
</evidence>
<proteinExistence type="predicted"/>
<name>A0A829D6A9_LEPIR</name>
<comment type="caution">
    <text evidence="1">The sequence shown here is derived from an EMBL/GenBank/DDBJ whole genome shotgun (WGS) entry which is preliminary data.</text>
</comment>
<sequence length="58" mass="6885">MLKKNETRSKIIENKEGLSNVSSAMIHFSEKSWHLNFTDLLKCGNYHKLQFYEQILKL</sequence>
<gene>
    <name evidence="1" type="ORF">LEP1GSC029_0649</name>
</gene>
<dbReference type="EMBL" id="AFJL02000061">
    <property type="protein sequence ID" value="EMY05917.1"/>
    <property type="molecule type" value="Genomic_DNA"/>
</dbReference>
<reference evidence="1 2" key="1">
    <citation type="submission" date="2013-02" db="EMBL/GenBank/DDBJ databases">
        <authorList>
            <person name="Harkins D.M."/>
            <person name="Durkin A.S."/>
            <person name="Brinkac L.M."/>
            <person name="Haft D.H."/>
            <person name="Selengut J.D."/>
            <person name="Sanka R."/>
            <person name="DePew J."/>
            <person name="Purushe J."/>
            <person name="Whelen A.C."/>
            <person name="Vinetz J.M."/>
            <person name="Sutton G.G."/>
            <person name="Nierman W.C."/>
            <person name="Fouts D.E."/>
        </authorList>
    </citation>
    <scope>NUCLEOTIDE SEQUENCE [LARGE SCALE GENOMIC DNA]</scope>
    <source>
        <strain evidence="1 2">2002000626</strain>
    </source>
</reference>
<evidence type="ECO:0000313" key="2">
    <source>
        <dbReference type="Proteomes" id="UP000012329"/>
    </source>
</evidence>
<dbReference type="AlphaFoldDB" id="A0A829D6A9"/>
<organism evidence="1 2">
    <name type="scientific">Leptospira interrogans str. 2002000626</name>
    <dbReference type="NCBI Taxonomy" id="996803"/>
    <lineage>
        <taxon>Bacteria</taxon>
        <taxon>Pseudomonadati</taxon>
        <taxon>Spirochaetota</taxon>
        <taxon>Spirochaetia</taxon>
        <taxon>Leptospirales</taxon>
        <taxon>Leptospiraceae</taxon>
        <taxon>Leptospira</taxon>
    </lineage>
</organism>
<accession>A0A829D6A9</accession>
<dbReference type="Proteomes" id="UP000012329">
    <property type="component" value="Unassembled WGS sequence"/>
</dbReference>
<protein>
    <submittedName>
        <fullName evidence="1">Uncharacterized protein</fullName>
    </submittedName>
</protein>